<organism evidence="2">
    <name type="scientific">Myoviridae sp. ctrMq22</name>
    <dbReference type="NCBI Taxonomy" id="2825181"/>
    <lineage>
        <taxon>Viruses</taxon>
        <taxon>Duplodnaviria</taxon>
        <taxon>Heunggongvirae</taxon>
        <taxon>Uroviricota</taxon>
        <taxon>Caudoviricetes</taxon>
    </lineage>
</organism>
<dbReference type="EMBL" id="BK015263">
    <property type="protein sequence ID" value="DAD98516.1"/>
    <property type="molecule type" value="Genomic_DNA"/>
</dbReference>
<protein>
    <recommendedName>
        <fullName evidence="1">Mu-like prophage FluMu N-terminal domain-containing protein</fullName>
    </recommendedName>
</protein>
<evidence type="ECO:0000313" key="2">
    <source>
        <dbReference type="EMBL" id="DAD98516.1"/>
    </source>
</evidence>
<dbReference type="InterPro" id="IPR041227">
    <property type="entry name" value="FluMu_N"/>
</dbReference>
<dbReference type="SUPFAM" id="SSF160059">
    <property type="entry name" value="PriA/YqbF domain"/>
    <property type="match status" value="1"/>
</dbReference>
<dbReference type="Pfam" id="PF17891">
    <property type="entry name" value="FluMu_N"/>
    <property type="match status" value="1"/>
</dbReference>
<reference evidence="2" key="1">
    <citation type="journal article" date="2021" name="Proc. Natl. Acad. Sci. U.S.A.">
        <title>A Catalog of Tens of Thousands of Viruses from Human Metagenomes Reveals Hidden Associations with Chronic Diseases.</title>
        <authorList>
            <person name="Tisza M.J."/>
            <person name="Buck C.B."/>
        </authorList>
    </citation>
    <scope>NUCLEOTIDE SEQUENCE</scope>
    <source>
        <strain evidence="2">CtrMq22</strain>
    </source>
</reference>
<sequence length="156" mass="16459">MSEELKQGIDGTSPARETAGNQLFDLVVKCYRDVYRRAGIPFTRGENRVVGVTEAQVRILEGDSVLKIVSGSPAPDAEEPGTVDNVGLGSELKTEELNEPPLNERIILAVAGLDKSNAEHFTSAGKPRVAAVSTALGEIISSEQLNAALASQGEDA</sequence>
<proteinExistence type="predicted"/>
<dbReference type="Gene3D" id="3.40.5.80">
    <property type="match status" value="1"/>
</dbReference>
<name>A0A8S5NVX3_9CAUD</name>
<accession>A0A8S5NVX3</accession>
<evidence type="ECO:0000259" key="1">
    <source>
        <dbReference type="Pfam" id="PF17891"/>
    </source>
</evidence>
<feature type="domain" description="Mu-like prophage FluMu N-terminal" evidence="1">
    <location>
        <begin position="27"/>
        <end position="66"/>
    </location>
</feature>